<evidence type="ECO:0000256" key="14">
    <source>
        <dbReference type="ARBA" id="ARBA00023125"/>
    </source>
</evidence>
<dbReference type="InterPro" id="IPR014015">
    <property type="entry name" value="Helicase_SF3_DNA-vir"/>
</dbReference>
<reference evidence="25" key="1">
    <citation type="journal article" date="2017" name="Virology">
        <title>Isolation and characterization of a novel putative human polyomavirus.</title>
        <authorList>
            <person name="Gheit T."/>
            <person name="Dutta S."/>
            <person name="Oliver J."/>
            <person name="Robitaille A."/>
            <person name="Hampras S."/>
            <person name="Combes J.D."/>
            <person name="McKay-Chopin S."/>
            <person name="Le Calvez-Kelm F."/>
            <person name="Fenske N."/>
            <person name="Cherpelis B."/>
            <person name="Giuliano A.R."/>
            <person name="Franceschi S."/>
            <person name="McKay J."/>
            <person name="Rollison D.E."/>
            <person name="Tommasino M."/>
        </authorList>
    </citation>
    <scope>NUCLEOTIDE SEQUENCE [LARGE SCALE GENOMIC DNA]</scope>
    <source>
        <strain evidence="25">LIPyV</strain>
    </source>
</reference>
<evidence type="ECO:0000256" key="18">
    <source>
        <dbReference type="ARBA" id="ARBA00048988"/>
    </source>
</evidence>
<evidence type="ECO:0000256" key="5">
    <source>
        <dbReference type="ARBA" id="ARBA00022705"/>
    </source>
</evidence>
<feature type="compositionally biased region" description="Polar residues" evidence="21">
    <location>
        <begin position="229"/>
        <end position="238"/>
    </location>
</feature>
<feature type="domain" description="SF3 helicase" evidence="22">
    <location>
        <begin position="485"/>
        <end position="666"/>
    </location>
</feature>
<keyword evidence="13" id="KW-0007">Acetylation</keyword>
<evidence type="ECO:0000256" key="6">
    <source>
        <dbReference type="ARBA" id="ARBA00022723"/>
    </source>
</evidence>
<keyword evidence="9" id="KW-0378">Hydrolase</keyword>
<comment type="subcellular location">
    <subcellularLocation>
        <location evidence="1">Host nucleus</location>
    </subcellularLocation>
</comment>
<keyword evidence="26" id="KW-1185">Reference proteome</keyword>
<dbReference type="PROSITE" id="PS51287">
    <property type="entry name" value="T_AG_OBD"/>
    <property type="match status" value="1"/>
</dbReference>
<keyword evidence="8 20" id="KW-0863">Zinc-finger</keyword>
<name>A0A1U9VWR9_9POLY</name>
<keyword evidence="15" id="KW-0413">Isomerase</keyword>
<protein>
    <recommendedName>
        <fullName evidence="17">DNA 3'-5' helicase</fullName>
        <ecNumber evidence="17">5.6.2.4</ecNumber>
    </recommendedName>
</protein>
<organism evidence="25">
    <name type="scientific">LI polyomavirus</name>
    <dbReference type="NCBI Taxonomy" id="1965344"/>
    <lineage>
        <taxon>Viruses</taxon>
        <taxon>Monodnaviria</taxon>
        <taxon>Shotokuvirae</taxon>
        <taxon>Cossaviricota</taxon>
        <taxon>Papovaviricetes</taxon>
        <taxon>Sepolyvirales</taxon>
        <taxon>Polyomaviridae</taxon>
        <taxon>Alphapolyomavirus</taxon>
        <taxon>Alphapolyomavirus quardecihominis</taxon>
    </lineage>
</organism>
<feature type="compositionally biased region" description="Low complexity" evidence="21">
    <location>
        <begin position="748"/>
        <end position="760"/>
    </location>
</feature>
<evidence type="ECO:0000256" key="4">
    <source>
        <dbReference type="ARBA" id="ARBA00022562"/>
    </source>
</evidence>
<dbReference type="PROSITE" id="PS51206">
    <property type="entry name" value="SF3_HELICASE_1"/>
    <property type="match status" value="1"/>
</dbReference>
<evidence type="ECO:0000256" key="21">
    <source>
        <dbReference type="SAM" id="MobiDB-lite"/>
    </source>
</evidence>
<dbReference type="Proteomes" id="UP000202361">
    <property type="component" value="Genome"/>
</dbReference>
<dbReference type="EC" id="5.6.2.4" evidence="17"/>
<dbReference type="Gene3D" id="3.40.1310.20">
    <property type="match status" value="1"/>
</dbReference>
<evidence type="ECO:0000256" key="20">
    <source>
        <dbReference type="PROSITE-ProRule" id="PRU00671"/>
    </source>
</evidence>
<evidence type="ECO:0000256" key="1">
    <source>
        <dbReference type="ARBA" id="ARBA00004147"/>
    </source>
</evidence>
<gene>
    <name evidence="25" type="primary">T</name>
</gene>
<dbReference type="Pfam" id="PF06431">
    <property type="entry name" value="Polyoma_lg_T_C"/>
    <property type="match status" value="1"/>
</dbReference>
<dbReference type="InterPro" id="IPR027417">
    <property type="entry name" value="P-loop_NTPase"/>
</dbReference>
<dbReference type="SUPFAM" id="SSF55464">
    <property type="entry name" value="Origin of replication-binding domain, RBD-like"/>
    <property type="match status" value="1"/>
</dbReference>
<dbReference type="Pfam" id="PF02217">
    <property type="entry name" value="T_Ag_DNA_bind"/>
    <property type="match status" value="1"/>
</dbReference>
<dbReference type="Gene3D" id="1.20.1050.70">
    <property type="entry name" value="Large T antigen, SV40, domain 3"/>
    <property type="match status" value="1"/>
</dbReference>
<evidence type="ECO:0000256" key="15">
    <source>
        <dbReference type="ARBA" id="ARBA00023235"/>
    </source>
</evidence>
<feature type="domain" description="T-ag OBD" evidence="23">
    <location>
        <begin position="253"/>
        <end position="369"/>
    </location>
</feature>
<evidence type="ECO:0000313" key="25">
    <source>
        <dbReference type="EMBL" id="AQX36241.1"/>
    </source>
</evidence>
<dbReference type="InterPro" id="IPR010932">
    <property type="entry name" value="Lg_T_Ag_Polyomavir_C"/>
</dbReference>
<dbReference type="GO" id="GO:0042025">
    <property type="term" value="C:host cell nucleus"/>
    <property type="evidence" value="ECO:0007669"/>
    <property type="project" value="UniProtKB-SubCell"/>
</dbReference>
<keyword evidence="5" id="KW-0235">DNA replication</keyword>
<evidence type="ECO:0000256" key="3">
    <source>
        <dbReference type="ARBA" id="ARBA00022553"/>
    </source>
</evidence>
<dbReference type="GO" id="GO:0008270">
    <property type="term" value="F:zinc ion binding"/>
    <property type="evidence" value="ECO:0007669"/>
    <property type="project" value="UniProtKB-KW"/>
</dbReference>
<keyword evidence="11" id="KW-0862">Zinc</keyword>
<dbReference type="InterPro" id="IPR017910">
    <property type="entry name" value="Znf_lg_T-Ag_D1-typ"/>
</dbReference>
<evidence type="ECO:0000256" key="16">
    <source>
        <dbReference type="ARBA" id="ARBA00034617"/>
    </source>
</evidence>
<dbReference type="InterPro" id="IPR003133">
    <property type="entry name" value="T_Ag_DNA-bd"/>
</dbReference>
<evidence type="ECO:0000256" key="10">
    <source>
        <dbReference type="ARBA" id="ARBA00022806"/>
    </source>
</evidence>
<evidence type="ECO:0000256" key="9">
    <source>
        <dbReference type="ARBA" id="ARBA00022801"/>
    </source>
</evidence>
<evidence type="ECO:0000313" key="26">
    <source>
        <dbReference type="Proteomes" id="UP000202361"/>
    </source>
</evidence>
<dbReference type="SUPFAM" id="SSF52540">
    <property type="entry name" value="P-loop containing nucleoside triphosphate hydrolases"/>
    <property type="match status" value="1"/>
</dbReference>
<evidence type="ECO:0000259" key="22">
    <source>
        <dbReference type="PROSITE" id="PS51206"/>
    </source>
</evidence>
<dbReference type="GO" id="GO:0006260">
    <property type="term" value="P:DNA replication"/>
    <property type="evidence" value="ECO:0007669"/>
    <property type="project" value="UniProtKB-KW"/>
</dbReference>
<dbReference type="Gene3D" id="3.40.50.300">
    <property type="entry name" value="P-loop containing nucleotide triphosphate hydrolases"/>
    <property type="match status" value="1"/>
</dbReference>
<comment type="catalytic activity">
    <reaction evidence="16">
        <text>Couples ATP hydrolysis with the unwinding of duplex DNA by translocating in the 3'-5' direction.</text>
        <dbReference type="EC" id="5.6.2.4"/>
    </reaction>
</comment>
<keyword evidence="12" id="KW-0067">ATP-binding</keyword>
<evidence type="ECO:0000256" key="12">
    <source>
        <dbReference type="ARBA" id="ARBA00022840"/>
    </source>
</evidence>
<keyword evidence="14 19" id="KW-0238">DNA-binding</keyword>
<comment type="catalytic activity">
    <reaction evidence="18">
        <text>ATP + H2O = ADP + phosphate + H(+)</text>
        <dbReference type="Rhea" id="RHEA:13065"/>
        <dbReference type="ChEBI" id="CHEBI:15377"/>
        <dbReference type="ChEBI" id="CHEBI:15378"/>
        <dbReference type="ChEBI" id="CHEBI:30616"/>
        <dbReference type="ChEBI" id="CHEBI:43474"/>
        <dbReference type="ChEBI" id="CHEBI:456216"/>
        <dbReference type="EC" id="5.6.2.4"/>
    </reaction>
</comment>
<dbReference type="PROSITE" id="PS51341">
    <property type="entry name" value="ZF_LTAG_D1"/>
    <property type="match status" value="1"/>
</dbReference>
<dbReference type="InterPro" id="IPR036869">
    <property type="entry name" value="J_dom_sf"/>
</dbReference>
<dbReference type="GO" id="GO:0016787">
    <property type="term" value="F:hydrolase activity"/>
    <property type="evidence" value="ECO:0007669"/>
    <property type="project" value="UniProtKB-KW"/>
</dbReference>
<dbReference type="SUPFAM" id="SSF46565">
    <property type="entry name" value="Chaperone J-domain"/>
    <property type="match status" value="1"/>
</dbReference>
<dbReference type="EMBL" id="KY404016">
    <property type="protein sequence ID" value="AQX36241.1"/>
    <property type="molecule type" value="Genomic_DNA"/>
</dbReference>
<feature type="DNA-binding region" description="T-ag OBD" evidence="19">
    <location>
        <begin position="253"/>
        <end position="369"/>
    </location>
</feature>
<dbReference type="GO" id="GO:0005524">
    <property type="term" value="F:ATP binding"/>
    <property type="evidence" value="ECO:0007669"/>
    <property type="project" value="UniProtKB-KW"/>
</dbReference>
<accession>A0A1U9VWR9</accession>
<evidence type="ECO:0000259" key="24">
    <source>
        <dbReference type="PROSITE" id="PS51341"/>
    </source>
</evidence>
<feature type="region of interest" description="Disordered" evidence="21">
    <location>
        <begin position="101"/>
        <end position="247"/>
    </location>
</feature>
<feature type="compositionally biased region" description="Low complexity" evidence="21">
    <location>
        <begin position="175"/>
        <end position="200"/>
    </location>
</feature>
<dbReference type="Gene3D" id="1.10.287.110">
    <property type="entry name" value="DnaJ domain"/>
    <property type="match status" value="1"/>
</dbReference>
<dbReference type="OrthoDB" id="14669at10239"/>
<dbReference type="InterPro" id="IPR037102">
    <property type="entry name" value="Znf_lg_T-Ag_D1_dom_sf"/>
</dbReference>
<feature type="compositionally biased region" description="Basic and acidic residues" evidence="21">
    <location>
        <begin position="764"/>
        <end position="786"/>
    </location>
</feature>
<feature type="compositionally biased region" description="Polar residues" evidence="21">
    <location>
        <begin position="142"/>
        <end position="158"/>
    </location>
</feature>
<evidence type="ECO:0000256" key="7">
    <source>
        <dbReference type="ARBA" id="ARBA00022741"/>
    </source>
</evidence>
<feature type="compositionally biased region" description="Polar residues" evidence="21">
    <location>
        <begin position="788"/>
        <end position="800"/>
    </location>
</feature>
<dbReference type="GO" id="GO:0003688">
    <property type="term" value="F:DNA replication origin binding"/>
    <property type="evidence" value="ECO:0007669"/>
    <property type="project" value="InterPro"/>
</dbReference>
<evidence type="ECO:0000256" key="19">
    <source>
        <dbReference type="PROSITE-ProRule" id="PRU00620"/>
    </source>
</evidence>
<evidence type="ECO:0000256" key="11">
    <source>
        <dbReference type="ARBA" id="ARBA00022833"/>
    </source>
</evidence>
<keyword evidence="10" id="KW-0347">Helicase</keyword>
<evidence type="ECO:0000256" key="8">
    <source>
        <dbReference type="ARBA" id="ARBA00022771"/>
    </source>
</evidence>
<evidence type="ECO:0000259" key="23">
    <source>
        <dbReference type="PROSITE" id="PS51287"/>
    </source>
</evidence>
<keyword evidence="2" id="KW-0244">Early protein</keyword>
<feature type="domain" description="T-ag D1-type" evidence="24">
    <location>
        <begin position="376"/>
        <end position="467"/>
    </location>
</feature>
<feature type="compositionally biased region" description="Polar residues" evidence="21">
    <location>
        <begin position="201"/>
        <end position="212"/>
    </location>
</feature>
<feature type="compositionally biased region" description="Polar residues" evidence="21">
    <location>
        <begin position="124"/>
        <end position="134"/>
    </location>
</feature>
<keyword evidence="4" id="KW-1048">Host nucleus</keyword>
<keyword evidence="6" id="KW-0479">Metal-binding</keyword>
<evidence type="ECO:0000256" key="13">
    <source>
        <dbReference type="ARBA" id="ARBA00022990"/>
    </source>
</evidence>
<sequence>MDAVLTTPERRQLCLLLDISPQEYGNIPLMKNAFKKACLKHHPDKGGDPVLMMQLNSLWGKFTTSLTEARASTYQDDPIYGTPQFRAWWYRKHYGFFPDGFDPRRSSSTRNRRPGGTEEPEYEQPSTSGPNLSTPRPKKSRSNLFGSSGCRSRSTAQNPLFCDESLSSSEEEAENASAKSQSDHFSFTSQEESSQASAPSFTSNESTPASTPKRNRKNQSFGGIPSPGSRRSFSSTPPKQKRYKEGDDPIDFPNCLSEFLSHATLSNKTYSCFLIFTTAEKGELLYNKVSEKYKVEFKSLHNYRGGTALLFLVLLTRHRVTAIKNFACTFCSVSFLLCKAVIKSPELYSCLIKEPFCLLKENKPGLWDHEFAENKEPSCNWNLVADFACNYNLTDWVIILAHYLDFANDPALCDKCSKLPLKPHEAHRKNYENAKFFLKCKSQKTICQQAADVVIAKNRLKMLEQTREEMLREKILCKLKELQEMKLETLYIFLAGVAWYKVMFGNFEWKVFKVLNLLTDNIPKKRNVLFKGPINSGKTSLAAAFLDLLEGKALNINCPQDRLNFELGCAQDLFMVCFEDVKGSRGQNKDLPSGQGMHNLDNLRDHMDGSVNVNLEKKHQNKRSQIFPPSITTCNEYIIPDTVMCRFAITITFAHKENLRTSLRKNIDMQKLRVLQRGCTLLLGLMWLLPKEKFDDEIRPEVERWRDAFRGDIPQAHFEKMIQNVECGLDPLEDLFVEAPADAPPAAAPEDSEAEPPVASKVPHQHENTMEEPERQQKARPEKDLESQDSGLFTQDSGQT</sequence>
<keyword evidence="3" id="KW-0597">Phosphoprotein</keyword>
<dbReference type="GO" id="GO:0043138">
    <property type="term" value="F:3'-5' DNA helicase activity"/>
    <property type="evidence" value="ECO:0007669"/>
    <property type="project" value="UniProtKB-EC"/>
</dbReference>
<dbReference type="Gene3D" id="1.10.10.510">
    <property type="entry name" value="Zinc finger, large T-antigen D1 domain"/>
    <property type="match status" value="1"/>
</dbReference>
<evidence type="ECO:0000256" key="17">
    <source>
        <dbReference type="ARBA" id="ARBA00034808"/>
    </source>
</evidence>
<evidence type="ECO:0000256" key="2">
    <source>
        <dbReference type="ARBA" id="ARBA00022518"/>
    </source>
</evidence>
<keyword evidence="7" id="KW-0547">Nucleotide-binding</keyword>
<proteinExistence type="predicted"/>
<feature type="region of interest" description="Disordered" evidence="21">
    <location>
        <begin position="742"/>
        <end position="800"/>
    </location>
</feature>